<dbReference type="Gene3D" id="3.30.1460.50">
    <property type="match status" value="1"/>
</dbReference>
<comment type="catalytic activity">
    <reaction evidence="1 10">
        <text>[protein]-peptidylproline (omega=180) = [protein]-peptidylproline (omega=0)</text>
        <dbReference type="Rhea" id="RHEA:16237"/>
        <dbReference type="Rhea" id="RHEA-COMP:10747"/>
        <dbReference type="Rhea" id="RHEA-COMP:10748"/>
        <dbReference type="ChEBI" id="CHEBI:83833"/>
        <dbReference type="ChEBI" id="CHEBI:83834"/>
        <dbReference type="EC" id="5.2.1.8"/>
    </reaction>
</comment>
<keyword evidence="5 10" id="KW-0963">Cytoplasm</keyword>
<gene>
    <name evidence="12" type="primary">PPP2R4</name>
    <name evidence="12" type="ORF">DERP_012802</name>
</gene>
<evidence type="ECO:0000256" key="6">
    <source>
        <dbReference type="ARBA" id="ARBA00023110"/>
    </source>
</evidence>
<dbReference type="InterPro" id="IPR043170">
    <property type="entry name" value="PTPA_C_lid"/>
</dbReference>
<evidence type="ECO:0000256" key="11">
    <source>
        <dbReference type="SAM" id="MobiDB-lite"/>
    </source>
</evidence>
<comment type="function">
    <text evidence="10">PPIases accelerate the folding of proteins. It catalyzes the cis-trans isomerization of proline imidic peptide bonds in oligopeptides.</text>
</comment>
<evidence type="ECO:0000256" key="7">
    <source>
        <dbReference type="ARBA" id="ARBA00023235"/>
    </source>
</evidence>
<evidence type="ECO:0000256" key="3">
    <source>
        <dbReference type="ARBA" id="ARBA00011019"/>
    </source>
</evidence>
<organism evidence="12 13">
    <name type="scientific">Dermatophagoides pteronyssinus</name>
    <name type="common">European house dust mite</name>
    <dbReference type="NCBI Taxonomy" id="6956"/>
    <lineage>
        <taxon>Eukaryota</taxon>
        <taxon>Metazoa</taxon>
        <taxon>Ecdysozoa</taxon>
        <taxon>Arthropoda</taxon>
        <taxon>Chelicerata</taxon>
        <taxon>Arachnida</taxon>
        <taxon>Acari</taxon>
        <taxon>Acariformes</taxon>
        <taxon>Sarcoptiformes</taxon>
        <taxon>Astigmata</taxon>
        <taxon>Psoroptidia</taxon>
        <taxon>Analgoidea</taxon>
        <taxon>Pyroglyphidae</taxon>
        <taxon>Dermatophagoidinae</taxon>
        <taxon>Dermatophagoides</taxon>
    </lineage>
</organism>
<evidence type="ECO:0000256" key="8">
    <source>
        <dbReference type="ARBA" id="ARBA00044786"/>
    </source>
</evidence>
<name>A0ABQ8JF48_DERPT</name>
<evidence type="ECO:0000256" key="5">
    <source>
        <dbReference type="ARBA" id="ARBA00022490"/>
    </source>
</evidence>
<evidence type="ECO:0000256" key="2">
    <source>
        <dbReference type="ARBA" id="ARBA00004496"/>
    </source>
</evidence>
<reference evidence="12 13" key="2">
    <citation type="journal article" date="2022" name="Mol. Biol. Evol.">
        <title>Comparative Genomics Reveals Insights into the Divergent Evolution of Astigmatic Mites and Household Pest Adaptations.</title>
        <authorList>
            <person name="Xiong Q."/>
            <person name="Wan A.T."/>
            <person name="Liu X."/>
            <person name="Fung C.S."/>
            <person name="Xiao X."/>
            <person name="Malainual N."/>
            <person name="Hou J."/>
            <person name="Wang L."/>
            <person name="Wang M."/>
            <person name="Yang K.Y."/>
            <person name="Cui Y."/>
            <person name="Leung E.L."/>
            <person name="Nong W."/>
            <person name="Shin S.K."/>
            <person name="Au S.W."/>
            <person name="Jeong K.Y."/>
            <person name="Chew F.T."/>
            <person name="Hui J.H."/>
            <person name="Leung T.F."/>
            <person name="Tungtrongchitr A."/>
            <person name="Zhong N."/>
            <person name="Liu Z."/>
            <person name="Tsui S.K."/>
        </authorList>
    </citation>
    <scope>NUCLEOTIDE SEQUENCE [LARGE SCALE GENOMIC DNA]</scope>
    <source>
        <strain evidence="12">Derp</strain>
    </source>
</reference>
<sequence length="552" mass="64401">MNSEGDFNQNNDDDDDDGVDNPILNEPKSNDDEDDDNIETKCYRRILNATDMEMWIHSEAYRDYLNFIKLLNEFAKGVHNRKFQSRDEVNDEYLCNVIRLLDNLGELCDQIEPINDDKNQRFGNKAYRIWFDEMLSNIRNELVNIFGHEYGSELSYYLADSFGNKVRIDYGTGHEMCFIIFLMGIYKLVLIPNALEKSDGETLSRQIFQSFSHQLLNIFALTYMPLVRKIQLRYCLEPAGSHGVFSLDDFQFLPFYFGSAQLIDHPTIDPGSFPQANIANQYQNEYIFHSAVNFIHQVKKGPFAEHSNQLWNISGVQDWSKINSGLFKMYCKEYLPKFQIVQHLTSLIKENDEEQQQFFLCKTLYRWLGDDQPLCGDDHDNDTITIKSTSNNRTLYKFEYHIIFNVNYQAPVLYFYICDQDGRSVSLEWLWNRLPNFHSKNQQKNNINIDEIYQSFGRIITQTNHPIFGHIVFMIHPCQTTTLMGQVLSCKHCCLNQHDSQSIFDDDNCQQQSSSSPTTNEDQHCTYLITWLSSLASYIGLPMSLNYGKILC</sequence>
<dbReference type="PANTHER" id="PTHR10012:SF0">
    <property type="entry name" value="SERINE_THREONINE-PROTEIN PHOSPHATASE 2A ACTIVATOR"/>
    <property type="match status" value="1"/>
</dbReference>
<protein>
    <recommendedName>
        <fullName evidence="8 10">Serine/threonine-protein phosphatase 2A activator</fullName>
        <ecNumber evidence="4 10">5.2.1.8</ecNumber>
    </recommendedName>
    <alternativeName>
        <fullName evidence="9 10">Phosphotyrosyl phosphatase activator</fullName>
    </alternativeName>
</protein>
<dbReference type="Proteomes" id="UP000887458">
    <property type="component" value="Unassembled WGS sequence"/>
</dbReference>
<proteinExistence type="inferred from homology"/>
<dbReference type="Gene3D" id="1.20.120.1150">
    <property type="match status" value="1"/>
</dbReference>
<dbReference type="InterPro" id="IPR037218">
    <property type="entry name" value="PTPA_sf"/>
</dbReference>
<evidence type="ECO:0000256" key="1">
    <source>
        <dbReference type="ARBA" id="ARBA00000971"/>
    </source>
</evidence>
<dbReference type="CDD" id="cd04087">
    <property type="entry name" value="PTPA"/>
    <property type="match status" value="1"/>
</dbReference>
<evidence type="ECO:0000313" key="12">
    <source>
        <dbReference type="EMBL" id="KAH9421229.1"/>
    </source>
</evidence>
<comment type="caution">
    <text evidence="12">The sequence shown here is derived from an EMBL/GenBank/DDBJ whole genome shotgun (WGS) entry which is preliminary data.</text>
</comment>
<keyword evidence="6 10" id="KW-0697">Rotamase</keyword>
<dbReference type="Pfam" id="PF03095">
    <property type="entry name" value="PTPA"/>
    <property type="match status" value="1"/>
</dbReference>
<comment type="subcellular location">
    <subcellularLocation>
        <location evidence="2 10">Cytoplasm</location>
    </subcellularLocation>
</comment>
<feature type="compositionally biased region" description="Low complexity" evidence="11">
    <location>
        <begin position="1"/>
        <end position="10"/>
    </location>
</feature>
<dbReference type="EMBL" id="NJHN03000044">
    <property type="protein sequence ID" value="KAH9421229.1"/>
    <property type="molecule type" value="Genomic_DNA"/>
</dbReference>
<dbReference type="PANTHER" id="PTHR10012">
    <property type="entry name" value="SERINE/THREONINE-PROTEIN PHOSPHATASE 2A REGULATORY SUBUNIT B"/>
    <property type="match status" value="1"/>
</dbReference>
<dbReference type="SUPFAM" id="SSF140984">
    <property type="entry name" value="PTPA-like"/>
    <property type="match status" value="1"/>
</dbReference>
<dbReference type="EC" id="5.2.1.8" evidence="4 10"/>
<reference evidence="12 13" key="1">
    <citation type="journal article" date="2018" name="J. Allergy Clin. Immunol.">
        <title>High-quality assembly of Dermatophagoides pteronyssinus genome and transcriptome reveals a wide range of novel allergens.</title>
        <authorList>
            <person name="Liu X.Y."/>
            <person name="Yang K.Y."/>
            <person name="Wang M.Q."/>
            <person name="Kwok J.S."/>
            <person name="Zeng X."/>
            <person name="Yang Z."/>
            <person name="Xiao X.J."/>
            <person name="Lau C.P."/>
            <person name="Li Y."/>
            <person name="Huang Z.M."/>
            <person name="Ba J.G."/>
            <person name="Yim A.K."/>
            <person name="Ouyang C.Y."/>
            <person name="Ngai S.M."/>
            <person name="Chan T.F."/>
            <person name="Leung E.L."/>
            <person name="Liu L."/>
            <person name="Liu Z.G."/>
            <person name="Tsui S.K."/>
        </authorList>
    </citation>
    <scope>NUCLEOTIDE SEQUENCE [LARGE SCALE GENOMIC DNA]</scope>
    <source>
        <strain evidence="12">Derp</strain>
    </source>
</reference>
<evidence type="ECO:0000256" key="4">
    <source>
        <dbReference type="ARBA" id="ARBA00013194"/>
    </source>
</evidence>
<keyword evidence="7 10" id="KW-0413">Isomerase</keyword>
<evidence type="ECO:0000256" key="9">
    <source>
        <dbReference type="ARBA" id="ARBA00044820"/>
    </source>
</evidence>
<accession>A0ABQ8JF48</accession>
<evidence type="ECO:0000256" key="10">
    <source>
        <dbReference type="RuleBase" id="RU361210"/>
    </source>
</evidence>
<evidence type="ECO:0000313" key="13">
    <source>
        <dbReference type="Proteomes" id="UP000887458"/>
    </source>
</evidence>
<keyword evidence="13" id="KW-1185">Reference proteome</keyword>
<comment type="similarity">
    <text evidence="3 10">Belongs to the PTPA-type PPIase family.</text>
</comment>
<dbReference type="InterPro" id="IPR004327">
    <property type="entry name" value="Phstyr_phstse_ac"/>
</dbReference>
<feature type="region of interest" description="Disordered" evidence="11">
    <location>
        <begin position="1"/>
        <end position="37"/>
    </location>
</feature>